<dbReference type="SMART" id="SM00831">
    <property type="entry name" value="Cation_ATPase_N"/>
    <property type="match status" value="1"/>
</dbReference>
<evidence type="ECO:0000256" key="3">
    <source>
        <dbReference type="ARBA" id="ARBA00022448"/>
    </source>
</evidence>
<keyword evidence="6" id="KW-0547">Nucleotide-binding</keyword>
<evidence type="ECO:0000256" key="1">
    <source>
        <dbReference type="ARBA" id="ARBA00004141"/>
    </source>
</evidence>
<feature type="transmembrane region" description="Helical" evidence="15">
    <location>
        <begin position="316"/>
        <end position="343"/>
    </location>
</feature>
<dbReference type="InterPro" id="IPR023299">
    <property type="entry name" value="ATPase_P-typ_cyto_dom_N"/>
</dbReference>
<dbReference type="InterPro" id="IPR059000">
    <property type="entry name" value="ATPase_P-type_domA"/>
</dbReference>
<dbReference type="EC" id="7.2.2.10" evidence="2"/>
<dbReference type="InterPro" id="IPR044492">
    <property type="entry name" value="P_typ_ATPase_HD_dom"/>
</dbReference>
<dbReference type="FunFam" id="2.70.150.10:FF:000014">
    <property type="entry name" value="Calcium-transporting ATPase, putative"/>
    <property type="match status" value="1"/>
</dbReference>
<evidence type="ECO:0000256" key="14">
    <source>
        <dbReference type="SAM" id="MobiDB-lite"/>
    </source>
</evidence>
<dbReference type="InterPro" id="IPR023214">
    <property type="entry name" value="HAD_sf"/>
</dbReference>
<feature type="transmembrane region" description="Helical" evidence="15">
    <location>
        <begin position="844"/>
        <end position="867"/>
    </location>
</feature>
<evidence type="ECO:0000256" key="7">
    <source>
        <dbReference type="ARBA" id="ARBA00022837"/>
    </source>
</evidence>
<dbReference type="EMBL" id="KL662107">
    <property type="protein sequence ID" value="KFM24335.1"/>
    <property type="molecule type" value="Genomic_DNA"/>
</dbReference>
<dbReference type="GO" id="GO:0005524">
    <property type="term" value="F:ATP binding"/>
    <property type="evidence" value="ECO:0007669"/>
    <property type="project" value="UniProtKB-KW"/>
</dbReference>
<evidence type="ECO:0000256" key="2">
    <source>
        <dbReference type="ARBA" id="ARBA00012790"/>
    </source>
</evidence>
<dbReference type="SFLD" id="SFLDG00002">
    <property type="entry name" value="C1.7:_P-type_atpase_like"/>
    <property type="match status" value="1"/>
</dbReference>
<evidence type="ECO:0000256" key="8">
    <source>
        <dbReference type="ARBA" id="ARBA00022840"/>
    </source>
</evidence>
<keyword evidence="18" id="KW-1185">Reference proteome</keyword>
<keyword evidence="11 15" id="KW-1133">Transmembrane helix</keyword>
<dbReference type="InterPro" id="IPR023298">
    <property type="entry name" value="ATPase_P-typ_TM_dom_sf"/>
</dbReference>
<dbReference type="FunFam" id="1.20.1110.10:FF:000077">
    <property type="entry name" value="ECA1 (ER-TYPE CA2+-ATPASE 1)"/>
    <property type="match status" value="1"/>
</dbReference>
<dbReference type="SFLD" id="SFLDS00003">
    <property type="entry name" value="Haloacid_Dehalogenase"/>
    <property type="match status" value="1"/>
</dbReference>
<keyword evidence="7" id="KW-0106">Calcium</keyword>
<dbReference type="InterPro" id="IPR036412">
    <property type="entry name" value="HAD-like_sf"/>
</dbReference>
<name>A0A087SF31_AUXPR</name>
<dbReference type="KEGG" id="apro:F751_3053"/>
<dbReference type="InterPro" id="IPR008250">
    <property type="entry name" value="ATPase_P-typ_transduc_dom_A_sf"/>
</dbReference>
<keyword evidence="4" id="KW-0109">Calcium transport</keyword>
<dbReference type="InterPro" id="IPR001757">
    <property type="entry name" value="P_typ_ATPase"/>
</dbReference>
<keyword evidence="3" id="KW-0813">Transport</keyword>
<dbReference type="GO" id="GO:0016887">
    <property type="term" value="F:ATP hydrolysis activity"/>
    <property type="evidence" value="ECO:0007669"/>
    <property type="project" value="InterPro"/>
</dbReference>
<protein>
    <recommendedName>
        <fullName evidence="2">P-type Ca(2+) transporter</fullName>
        <ecNumber evidence="2">7.2.2.10</ecNumber>
    </recommendedName>
</protein>
<dbReference type="FunFam" id="1.20.1110.10:FF:000065">
    <property type="entry name" value="Sarcoplasmic/endoplasmic reticulum calcium ATPase 1"/>
    <property type="match status" value="1"/>
</dbReference>
<dbReference type="SFLD" id="SFLDF00027">
    <property type="entry name" value="p-type_atpase"/>
    <property type="match status" value="1"/>
</dbReference>
<dbReference type="Pfam" id="PF00122">
    <property type="entry name" value="E1-E2_ATPase"/>
    <property type="match status" value="1"/>
</dbReference>
<feature type="region of interest" description="Disordered" evidence="14">
    <location>
        <begin position="534"/>
        <end position="569"/>
    </location>
</feature>
<dbReference type="Proteomes" id="UP000028924">
    <property type="component" value="Unassembled WGS sequence"/>
</dbReference>
<dbReference type="Pfam" id="PF00690">
    <property type="entry name" value="Cation_ATPase_N"/>
    <property type="match status" value="1"/>
</dbReference>
<keyword evidence="12" id="KW-0406">Ion transport</keyword>
<keyword evidence="5 15" id="KW-0812">Transmembrane</keyword>
<feature type="transmembrane region" description="Helical" evidence="15">
    <location>
        <begin position="1072"/>
        <end position="1092"/>
    </location>
</feature>
<dbReference type="InterPro" id="IPR004014">
    <property type="entry name" value="ATPase_P-typ_cation-transptr_N"/>
</dbReference>
<evidence type="ECO:0000256" key="9">
    <source>
        <dbReference type="ARBA" id="ARBA00022842"/>
    </source>
</evidence>
<evidence type="ECO:0000256" key="6">
    <source>
        <dbReference type="ARBA" id="ARBA00022741"/>
    </source>
</evidence>
<feature type="transmembrane region" description="Helical" evidence="15">
    <location>
        <begin position="1040"/>
        <end position="1060"/>
    </location>
</feature>
<dbReference type="RefSeq" id="XP_011397223.1">
    <property type="nucleotide sequence ID" value="XM_011398921.1"/>
</dbReference>
<comment type="subcellular location">
    <subcellularLocation>
        <location evidence="1">Membrane</location>
        <topology evidence="1">Multi-pass membrane protein</topology>
    </subcellularLocation>
</comment>
<evidence type="ECO:0000256" key="5">
    <source>
        <dbReference type="ARBA" id="ARBA00022692"/>
    </source>
</evidence>
<feature type="transmembrane region" description="Helical" evidence="15">
    <location>
        <begin position="269"/>
        <end position="286"/>
    </location>
</feature>
<gene>
    <name evidence="17" type="ORF">F751_3053</name>
</gene>
<keyword evidence="9" id="KW-0460">Magnesium</keyword>
<organism evidence="17 18">
    <name type="scientific">Auxenochlorella protothecoides</name>
    <name type="common">Green microalga</name>
    <name type="synonym">Chlorella protothecoides</name>
    <dbReference type="NCBI Taxonomy" id="3075"/>
    <lineage>
        <taxon>Eukaryota</taxon>
        <taxon>Viridiplantae</taxon>
        <taxon>Chlorophyta</taxon>
        <taxon>core chlorophytes</taxon>
        <taxon>Trebouxiophyceae</taxon>
        <taxon>Chlorellales</taxon>
        <taxon>Chlorellaceae</taxon>
        <taxon>Auxenochlorella</taxon>
    </lineage>
</organism>
<evidence type="ECO:0000256" key="13">
    <source>
        <dbReference type="ARBA" id="ARBA00023136"/>
    </source>
</evidence>
<keyword evidence="13 15" id="KW-0472">Membrane</keyword>
<feature type="transmembrane region" description="Helical" evidence="15">
    <location>
        <begin position="66"/>
        <end position="84"/>
    </location>
</feature>
<keyword evidence="8" id="KW-0067">ATP-binding</keyword>
<dbReference type="Gene3D" id="3.40.1110.10">
    <property type="entry name" value="Calcium-transporting ATPase, cytoplasmic domain N"/>
    <property type="match status" value="1"/>
</dbReference>
<proteinExistence type="predicted"/>
<dbReference type="InterPro" id="IPR018303">
    <property type="entry name" value="ATPase_P-typ_P_site"/>
</dbReference>
<dbReference type="SUPFAM" id="SSF81653">
    <property type="entry name" value="Calcium ATPase, transduction domain A"/>
    <property type="match status" value="1"/>
</dbReference>
<dbReference type="SUPFAM" id="SSF56784">
    <property type="entry name" value="HAD-like"/>
    <property type="match status" value="1"/>
</dbReference>
<evidence type="ECO:0000256" key="4">
    <source>
        <dbReference type="ARBA" id="ARBA00022568"/>
    </source>
</evidence>
<dbReference type="STRING" id="3075.A0A087SF31"/>
<evidence type="ECO:0000313" key="18">
    <source>
        <dbReference type="Proteomes" id="UP000028924"/>
    </source>
</evidence>
<evidence type="ECO:0000256" key="12">
    <source>
        <dbReference type="ARBA" id="ARBA00023065"/>
    </source>
</evidence>
<feature type="domain" description="Cation-transporting P-type ATPase N-terminal" evidence="16">
    <location>
        <begin position="9"/>
        <end position="83"/>
    </location>
</feature>
<dbReference type="Pfam" id="PF13246">
    <property type="entry name" value="Cation_ATPase"/>
    <property type="match status" value="2"/>
</dbReference>
<dbReference type="FunFam" id="3.40.50.1000:FF:000083">
    <property type="entry name" value="Sodium/potassium-transporting ATPase subunit alpha"/>
    <property type="match status" value="1"/>
</dbReference>
<feature type="transmembrane region" description="Helical" evidence="15">
    <location>
        <begin position="96"/>
        <end position="116"/>
    </location>
</feature>
<dbReference type="Pfam" id="PF08282">
    <property type="entry name" value="Hydrolase_3"/>
    <property type="match status" value="1"/>
</dbReference>
<sequence length="1117" mass="116892">MPAQQDVYPAWAHSPEDVAAHFNVDLDHGLSDELVAKQRALHGFNELDHAPATPLWKLVLQQFDDTLVKILLLAAGISFALAWFDEGEGAGAGVRAFLEPAVIILILVLNAVVGVWQEGNAESALEALKEMSAETAKVFRAGHLVPDLPCRDLVPGDVVEVHTGDLVPADVRVVRLGTALFRVEQAALTGESAAVSKHAARLAPAACELHAKDNVLFAGTGVAAGTCRAVVYATGMRTEIGRIQAQIQAAAEEEGDTPLKKRLDEFGEALARIILYVCVAVWLINYRHFISWKTLPGSAFLPDPASVEFSLAKATFYFKVAVALAVAAIPEGLPAVITTCLALGTRKMARRNAIVRKLPSVETLGCTTVICSDKTGTLTTNQMAVSHVVTLAGAGGELRTLDVTGTSYNPADGEVRGLGAAASGASLDAGLAALAATAALCNGARIATKHGHAVAVGQSTEAALLVLAEKLGAPDASERDDAAARAPLPEDGEVELRACEAYAARFRTLATLEFDRDRKSMSVVCAPTSPDAWPPAGARADGGVRRSSRLSRRGGGDGGGGVADSGAPRPPNVLLVKGAAECVLARCTHALLPDGGVVALEPAARAALGEVVSSLARRALRLLALAARPDLPAPLAGYDGGEAHAAHAALADPGSYEALESGLTFLGLAALRDPPRPEVRGAIGACRGAGIRVIVITGDNKATAETICADIGVLGGAGDEEDGSDDGASLPRSLTGTEFCALSEADKARVLARPGGLCISRAEPGHKQDVVRRLRNAGEVTAMTGDGVNDAPALKLADIGIAMGVTGTEVAKEAADMVLADDNFATVVAAVEEGRAIFNNMKAFIRYMISSNIGEVASIFLSAALGLPEGLIPVQLLWVNLVTDGPPATALGFNPPDPDIMSKPPRRGSDHFLTPWLLFRWVVVGCYVGFATVGAFATWYTSTTFLGFIDLSRDGHTPVTLAQLRDWESCPSWPGFTAANYTAGARAVEFADPCDYFTTGKAKASTLSLSVLVAIEMFNAANALSEDNSLVTVPVWWNPWLLLAMAVSFGLHFLILYVPVLADVFSIVPLSFQEWLLVLAYSLPVVLIDEVLKAVGRTWVNKSTAAADRAAGKAKLE</sequence>
<reference evidence="17 18" key="1">
    <citation type="journal article" date="2014" name="BMC Genomics">
        <title>Oil accumulation mechanisms of the oleaginous microalga Chlorella protothecoides revealed through its genome, transcriptomes, and proteomes.</title>
        <authorList>
            <person name="Gao C."/>
            <person name="Wang Y."/>
            <person name="Shen Y."/>
            <person name="Yan D."/>
            <person name="He X."/>
            <person name="Dai J."/>
            <person name="Wu Q."/>
        </authorList>
    </citation>
    <scope>NUCLEOTIDE SEQUENCE [LARGE SCALE GENOMIC DNA]</scope>
    <source>
        <strain evidence="17 18">0710</strain>
    </source>
</reference>
<evidence type="ECO:0000259" key="16">
    <source>
        <dbReference type="SMART" id="SM00831"/>
    </source>
</evidence>
<dbReference type="PRINTS" id="PR00119">
    <property type="entry name" value="CATATPASE"/>
</dbReference>
<evidence type="ECO:0000256" key="11">
    <source>
        <dbReference type="ARBA" id="ARBA00022989"/>
    </source>
</evidence>
<evidence type="ECO:0000256" key="15">
    <source>
        <dbReference type="SAM" id="Phobius"/>
    </source>
</evidence>
<evidence type="ECO:0000256" key="10">
    <source>
        <dbReference type="ARBA" id="ARBA00022967"/>
    </source>
</evidence>
<dbReference type="Gene3D" id="1.20.1110.10">
    <property type="entry name" value="Calcium-transporting ATPase, transmembrane domain"/>
    <property type="match status" value="1"/>
</dbReference>
<feature type="transmembrane region" description="Helical" evidence="15">
    <location>
        <begin position="918"/>
        <end position="940"/>
    </location>
</feature>
<dbReference type="AlphaFoldDB" id="A0A087SF31"/>
<accession>A0A087SF31</accession>
<dbReference type="SUPFAM" id="SSF81660">
    <property type="entry name" value="Metal cation-transporting ATPase, ATP-binding domain N"/>
    <property type="match status" value="1"/>
</dbReference>
<dbReference type="PROSITE" id="PS00154">
    <property type="entry name" value="ATPASE_E1_E2"/>
    <property type="match status" value="1"/>
</dbReference>
<dbReference type="SUPFAM" id="SSF81665">
    <property type="entry name" value="Calcium ATPase, transmembrane domain M"/>
    <property type="match status" value="1"/>
</dbReference>
<evidence type="ECO:0000313" key="17">
    <source>
        <dbReference type="EMBL" id="KFM24335.1"/>
    </source>
</evidence>
<dbReference type="Pfam" id="PF00689">
    <property type="entry name" value="Cation_ATPase_C"/>
    <property type="match status" value="1"/>
</dbReference>
<dbReference type="NCBIfam" id="TIGR01494">
    <property type="entry name" value="ATPase_P-type"/>
    <property type="match status" value="2"/>
</dbReference>
<dbReference type="GO" id="GO:0016020">
    <property type="term" value="C:membrane"/>
    <property type="evidence" value="ECO:0007669"/>
    <property type="project" value="UniProtKB-SubCell"/>
</dbReference>
<dbReference type="eggNOG" id="KOG0202">
    <property type="taxonomic scope" value="Eukaryota"/>
</dbReference>
<dbReference type="PANTHER" id="PTHR42861">
    <property type="entry name" value="CALCIUM-TRANSPORTING ATPASE"/>
    <property type="match status" value="1"/>
</dbReference>
<dbReference type="InterPro" id="IPR006068">
    <property type="entry name" value="ATPase_P-typ_cation-transptr_C"/>
</dbReference>
<keyword evidence="10" id="KW-1278">Translocase</keyword>
<dbReference type="OrthoDB" id="3352408at2759"/>
<dbReference type="Gene3D" id="3.40.50.1000">
    <property type="entry name" value="HAD superfamily/HAD-like"/>
    <property type="match status" value="1"/>
</dbReference>
<dbReference type="GeneID" id="23614444"/>
<dbReference type="Gene3D" id="2.70.150.10">
    <property type="entry name" value="Calcium-transporting ATPase, cytoplasmic transduction domain A"/>
    <property type="match status" value="1"/>
</dbReference>
<dbReference type="GO" id="GO:0005388">
    <property type="term" value="F:P-type calcium transporter activity"/>
    <property type="evidence" value="ECO:0007669"/>
    <property type="project" value="UniProtKB-EC"/>
</dbReference>